<evidence type="ECO:0000259" key="5">
    <source>
        <dbReference type="PROSITE" id="PS50075"/>
    </source>
</evidence>
<dbReference type="Pfam" id="PF00668">
    <property type="entry name" value="Condensation"/>
    <property type="match status" value="1"/>
</dbReference>
<evidence type="ECO:0000256" key="4">
    <source>
        <dbReference type="ARBA" id="ARBA00029454"/>
    </source>
</evidence>
<dbReference type="PROSITE" id="PS50075">
    <property type="entry name" value="CARRIER"/>
    <property type="match status" value="1"/>
</dbReference>
<dbReference type="PROSITE" id="PS00012">
    <property type="entry name" value="PHOSPHOPANTETHEINE"/>
    <property type="match status" value="1"/>
</dbReference>
<dbReference type="InterPro" id="IPR023213">
    <property type="entry name" value="CAT-like_dom_sf"/>
</dbReference>
<dbReference type="GO" id="GO:0044550">
    <property type="term" value="P:secondary metabolite biosynthetic process"/>
    <property type="evidence" value="ECO:0007669"/>
    <property type="project" value="TreeGrafter"/>
</dbReference>
<evidence type="ECO:0000256" key="2">
    <source>
        <dbReference type="ARBA" id="ARBA00022553"/>
    </source>
</evidence>
<keyword evidence="2" id="KW-0597">Phosphoprotein</keyword>
<dbReference type="GeneID" id="83197386"/>
<dbReference type="GO" id="GO:0016874">
    <property type="term" value="F:ligase activity"/>
    <property type="evidence" value="ECO:0007669"/>
    <property type="project" value="UniProtKB-KW"/>
</dbReference>
<keyword evidence="1" id="KW-0596">Phosphopantetheine</keyword>
<evidence type="ECO:0000256" key="3">
    <source>
        <dbReference type="ARBA" id="ARBA00022598"/>
    </source>
</evidence>
<dbReference type="AlphaFoldDB" id="A0A9W9PHM0"/>
<dbReference type="OrthoDB" id="416786at2759"/>
<keyword evidence="3" id="KW-0436">Ligase</keyword>
<feature type="domain" description="Carrier" evidence="5">
    <location>
        <begin position="650"/>
        <end position="726"/>
    </location>
</feature>
<dbReference type="CDD" id="cd05918">
    <property type="entry name" value="A_NRPS_SidN3_like"/>
    <property type="match status" value="1"/>
</dbReference>
<dbReference type="Gene3D" id="1.10.1200.10">
    <property type="entry name" value="ACP-like"/>
    <property type="match status" value="1"/>
</dbReference>
<dbReference type="InterPro" id="IPR042099">
    <property type="entry name" value="ANL_N_sf"/>
</dbReference>
<dbReference type="PANTHER" id="PTHR45527">
    <property type="entry name" value="NONRIBOSOMAL PEPTIDE SYNTHETASE"/>
    <property type="match status" value="1"/>
</dbReference>
<dbReference type="Gene3D" id="3.30.300.30">
    <property type="match status" value="1"/>
</dbReference>
<dbReference type="PANTHER" id="PTHR45527:SF3">
    <property type="entry name" value="SIDEROPHORE SYNTHETASE (EUROFUNG)"/>
    <property type="match status" value="1"/>
</dbReference>
<dbReference type="Pfam" id="PF00550">
    <property type="entry name" value="PP-binding"/>
    <property type="match status" value="1"/>
</dbReference>
<organism evidence="6 7">
    <name type="scientific">Penicillium chermesinum</name>
    <dbReference type="NCBI Taxonomy" id="63820"/>
    <lineage>
        <taxon>Eukaryota</taxon>
        <taxon>Fungi</taxon>
        <taxon>Dikarya</taxon>
        <taxon>Ascomycota</taxon>
        <taxon>Pezizomycotina</taxon>
        <taxon>Eurotiomycetes</taxon>
        <taxon>Eurotiomycetidae</taxon>
        <taxon>Eurotiales</taxon>
        <taxon>Aspergillaceae</taxon>
        <taxon>Penicillium</taxon>
    </lineage>
</organism>
<name>A0A9W9PHM0_9EURO</name>
<dbReference type="Gene3D" id="3.30.559.30">
    <property type="entry name" value="Nonribosomal peptide synthetase, condensation domain"/>
    <property type="match status" value="1"/>
</dbReference>
<evidence type="ECO:0000313" key="7">
    <source>
        <dbReference type="Proteomes" id="UP001150941"/>
    </source>
</evidence>
<dbReference type="GO" id="GO:0043041">
    <property type="term" value="P:amino acid activation for nonribosomal peptide biosynthetic process"/>
    <property type="evidence" value="ECO:0007669"/>
    <property type="project" value="TreeGrafter"/>
</dbReference>
<comment type="caution">
    <text evidence="6">The sequence shown here is derived from an EMBL/GenBank/DDBJ whole genome shotgun (WGS) entry which is preliminary data.</text>
</comment>
<dbReference type="SUPFAM" id="SSF47336">
    <property type="entry name" value="ACP-like"/>
    <property type="match status" value="1"/>
</dbReference>
<protein>
    <recommendedName>
        <fullName evidence="5">Carrier domain-containing protein</fullName>
    </recommendedName>
</protein>
<reference evidence="6" key="1">
    <citation type="submission" date="2022-11" db="EMBL/GenBank/DDBJ databases">
        <authorList>
            <person name="Petersen C."/>
        </authorList>
    </citation>
    <scope>NUCLEOTIDE SEQUENCE</scope>
    <source>
        <strain evidence="6">IBT 19713</strain>
    </source>
</reference>
<evidence type="ECO:0000256" key="1">
    <source>
        <dbReference type="ARBA" id="ARBA00022450"/>
    </source>
</evidence>
<dbReference type="GO" id="GO:0031177">
    <property type="term" value="F:phosphopantetheine binding"/>
    <property type="evidence" value="ECO:0007669"/>
    <property type="project" value="TreeGrafter"/>
</dbReference>
<dbReference type="SUPFAM" id="SSF56801">
    <property type="entry name" value="Acetyl-CoA synthetase-like"/>
    <property type="match status" value="1"/>
</dbReference>
<dbReference type="FunFam" id="3.30.300.30:FF:000015">
    <property type="entry name" value="Nonribosomal peptide synthase SidD"/>
    <property type="match status" value="1"/>
</dbReference>
<dbReference type="SUPFAM" id="SSF52777">
    <property type="entry name" value="CoA-dependent acyltransferases"/>
    <property type="match status" value="2"/>
</dbReference>
<reference evidence="6" key="2">
    <citation type="journal article" date="2023" name="IMA Fungus">
        <title>Comparative genomic study of the Penicillium genus elucidates a diverse pangenome and 15 lateral gene transfer events.</title>
        <authorList>
            <person name="Petersen C."/>
            <person name="Sorensen T."/>
            <person name="Nielsen M.R."/>
            <person name="Sondergaard T.E."/>
            <person name="Sorensen J.L."/>
            <person name="Fitzpatrick D.A."/>
            <person name="Frisvad J.C."/>
            <person name="Nielsen K.L."/>
        </authorList>
    </citation>
    <scope>NUCLEOTIDE SEQUENCE</scope>
    <source>
        <strain evidence="6">IBT 19713</strain>
    </source>
</reference>
<dbReference type="InterPro" id="IPR006162">
    <property type="entry name" value="Ppantetheine_attach_site"/>
</dbReference>
<proteinExistence type="inferred from homology"/>
<dbReference type="Pfam" id="PF00501">
    <property type="entry name" value="AMP-binding"/>
    <property type="match status" value="1"/>
</dbReference>
<sequence>MRLTLARLLWNFDLDSQPDNIDPHDSLEYGLWEHRPLNIKLTNVVRPLAAHSQINTEKFRMKMNDFAENIFSSAGISDLTVQDIQQLKQWNAHLPGAVDSCIPNVIHDRIRSQPNALAVCSWDGEFTYAEIGRLSTRLALGLLGGPHKEVIHPGSFIPICVEKSRWVPVAIMGILKAGAAFVILDCNHPPERLQSICQDIDAALVLTSANQSEIASMLAPASMIVGEELLQEEDTEILYEHSPCPNISSSSPFWAVFTSGSTGKPKGAVISHSAFITGALPNIELLELGPKSRVFQFASYAFDVGVMDMLFTLISGGCICIPSEWQRQNELSKTLTSLQANWAAFTPSLARILSPKSLPTLEYLLLSGEAVTQSEIDLWSPHVKLKIGYGPCEAGGCNTTIVPDLAQAPGPMNLGLSPALCCWVVDPQDHHKLMPVGMEGELLLEGHALSEGYINQPQLTAATYIGPPSWMGQLRRSGTGKKLYKCGDLVRYNDRLDGSLDFLGRKDTQVKIRGQRVELGEIEVKVKSCFPLARDVIAEVVAIKDKAPKLCVLLYCPGFEAIREDKGYYSASICGYPTPPFEEQIQELKMKLESQFPAYMVPDYFIPVTHVPMTTSVKTDRKRLREDAMAFLGENGLLHRNQPETPNSNDLSTANEKALQKLWATVLNISSDTINSQSNWIDLGADSLLTIKLIDCASQNGLLMSVQDVLQNPTLAALAGVAKPSSVITRLEGLKPFALLGNDQVTQQIIQNALSQYQHLENPIAAIHDIYRCTDDQAQSIDLSAHRNGNLTLHIELTESNPKQFCNAWCMMVREFPILRTEILEIEGQYFQVVMKTQAPVIVHPSRPPRGTDIWGFKKPLLQLFWEADSNHFTILFHHVLHDGFSLELFLQRLEAAYEGNCPPEAYPYNLFLEWTSTLSPSVDEFWKNKFATFDASRNIFPPLPCPEYRPRGSSMLEKRVEIPQHSVHRATVESKLRLALAAAIASATSDQDVVFGIHIARRDAPLPGIAHIFGPTSASVPVRIQLHEGDTLQETLNAVQKQALESIPYQRAELSHIRTLSPETRAACQFQTSLMLLPDYSNTRSDRVTKWQFHEAEFTFWSLCFVAQVKSEEIVIWAFFDDRMVTTSQVQYMLDRMGTVLHLVEEKPETPIGEIS</sequence>
<dbReference type="EMBL" id="JAPQKS010000002">
    <property type="protein sequence ID" value="KAJ5245803.1"/>
    <property type="molecule type" value="Genomic_DNA"/>
</dbReference>
<dbReference type="Gene3D" id="3.40.50.12780">
    <property type="entry name" value="N-terminal domain of ligase-like"/>
    <property type="match status" value="1"/>
</dbReference>
<dbReference type="RefSeq" id="XP_058333224.1">
    <property type="nucleotide sequence ID" value="XM_058470083.1"/>
</dbReference>
<dbReference type="InterPro" id="IPR045851">
    <property type="entry name" value="AMP-bd_C_sf"/>
</dbReference>
<dbReference type="InterPro" id="IPR036736">
    <property type="entry name" value="ACP-like_sf"/>
</dbReference>
<dbReference type="InterPro" id="IPR000873">
    <property type="entry name" value="AMP-dep_synth/lig_dom"/>
</dbReference>
<accession>A0A9W9PHM0</accession>
<dbReference type="GO" id="GO:0005737">
    <property type="term" value="C:cytoplasm"/>
    <property type="evidence" value="ECO:0007669"/>
    <property type="project" value="TreeGrafter"/>
</dbReference>
<comment type="similarity">
    <text evidence="4">Belongs to the NRP synthetase family.</text>
</comment>
<dbReference type="InterPro" id="IPR001242">
    <property type="entry name" value="Condensation_dom"/>
</dbReference>
<gene>
    <name evidence="6" type="ORF">N7468_000786</name>
</gene>
<dbReference type="Gene3D" id="3.30.559.10">
    <property type="entry name" value="Chloramphenicol acetyltransferase-like domain"/>
    <property type="match status" value="1"/>
</dbReference>
<evidence type="ECO:0000313" key="6">
    <source>
        <dbReference type="EMBL" id="KAJ5245803.1"/>
    </source>
</evidence>
<keyword evidence="7" id="KW-1185">Reference proteome</keyword>
<dbReference type="Proteomes" id="UP001150941">
    <property type="component" value="Unassembled WGS sequence"/>
</dbReference>
<dbReference type="InterPro" id="IPR009081">
    <property type="entry name" value="PP-bd_ACP"/>
</dbReference>